<proteinExistence type="predicted"/>
<dbReference type="PANTHER" id="PTHR33481:SF1">
    <property type="entry name" value="ENDONUCLEASE_EXONUCLEASE_PHOSPHATASE DOMAIN-CONTAINING PROTEIN-RELATED"/>
    <property type="match status" value="1"/>
</dbReference>
<gene>
    <name evidence="2" type="ORF">O181_058511</name>
</gene>
<dbReference type="OrthoDB" id="407509at2759"/>
<evidence type="ECO:0000313" key="3">
    <source>
        <dbReference type="Proteomes" id="UP000765509"/>
    </source>
</evidence>
<feature type="compositionally biased region" description="Basic and acidic residues" evidence="1">
    <location>
        <begin position="240"/>
        <end position="252"/>
    </location>
</feature>
<name>A0A9Q3EH75_9BASI</name>
<evidence type="ECO:0008006" key="4">
    <source>
        <dbReference type="Google" id="ProtNLM"/>
    </source>
</evidence>
<dbReference type="Proteomes" id="UP000765509">
    <property type="component" value="Unassembled WGS sequence"/>
</dbReference>
<protein>
    <recommendedName>
        <fullName evidence="4">Reverse transcriptase domain-containing protein</fullName>
    </recommendedName>
</protein>
<sequence>MLRHQMDEPKRAYHFHQQKFKQKVWELKSGHWRKFLAEKGLDHAYCTYKLTRDQQVDKITPLRDSQGSLTSDVRTKASLLFHGTSLTQNSADLRDIPEQQPPSLPLDFPLVTKEEVKQMISSLPNRKAPGPDGIPNELIKIEETLLTPHLTCLFNLCLKQGRFPTLWKSSSTAIIRKAARDDYTDPNAYQPIALLNTLGKHIEKMINTRLNHWAHTSKVIHPGHVGGTPGRGIMDQPQVEGRKGSRGDVFRH</sequence>
<dbReference type="PANTHER" id="PTHR33481">
    <property type="entry name" value="REVERSE TRANSCRIPTASE"/>
    <property type="match status" value="1"/>
</dbReference>
<accession>A0A9Q3EH75</accession>
<comment type="caution">
    <text evidence="2">The sequence shown here is derived from an EMBL/GenBank/DDBJ whole genome shotgun (WGS) entry which is preliminary data.</text>
</comment>
<dbReference type="EMBL" id="AVOT02026880">
    <property type="protein sequence ID" value="MBW0518796.1"/>
    <property type="molecule type" value="Genomic_DNA"/>
</dbReference>
<keyword evidence="3" id="KW-1185">Reference proteome</keyword>
<reference evidence="2" key="1">
    <citation type="submission" date="2021-03" db="EMBL/GenBank/DDBJ databases">
        <title>Draft genome sequence of rust myrtle Austropuccinia psidii MF-1, a brazilian biotype.</title>
        <authorList>
            <person name="Quecine M.C."/>
            <person name="Pachon D.M.R."/>
            <person name="Bonatelli M.L."/>
            <person name="Correr F.H."/>
            <person name="Franceschini L.M."/>
            <person name="Leite T.F."/>
            <person name="Margarido G.R.A."/>
            <person name="Almeida C.A."/>
            <person name="Ferrarezi J.A."/>
            <person name="Labate C.A."/>
        </authorList>
    </citation>
    <scope>NUCLEOTIDE SEQUENCE</scope>
    <source>
        <strain evidence="2">MF-1</strain>
    </source>
</reference>
<dbReference type="AlphaFoldDB" id="A0A9Q3EH75"/>
<feature type="region of interest" description="Disordered" evidence="1">
    <location>
        <begin position="222"/>
        <end position="252"/>
    </location>
</feature>
<evidence type="ECO:0000256" key="1">
    <source>
        <dbReference type="SAM" id="MobiDB-lite"/>
    </source>
</evidence>
<organism evidence="2 3">
    <name type="scientific">Austropuccinia psidii MF-1</name>
    <dbReference type="NCBI Taxonomy" id="1389203"/>
    <lineage>
        <taxon>Eukaryota</taxon>
        <taxon>Fungi</taxon>
        <taxon>Dikarya</taxon>
        <taxon>Basidiomycota</taxon>
        <taxon>Pucciniomycotina</taxon>
        <taxon>Pucciniomycetes</taxon>
        <taxon>Pucciniales</taxon>
        <taxon>Sphaerophragmiaceae</taxon>
        <taxon>Austropuccinia</taxon>
    </lineage>
</organism>
<evidence type="ECO:0000313" key="2">
    <source>
        <dbReference type="EMBL" id="MBW0518796.1"/>
    </source>
</evidence>